<gene>
    <name evidence="1" type="ORF">CALMAC_LOCUS21118</name>
</gene>
<dbReference type="Proteomes" id="UP000410492">
    <property type="component" value="Unassembled WGS sequence"/>
</dbReference>
<dbReference type="AlphaFoldDB" id="A0A653DYL7"/>
<sequence>MRRGESAPRKMVFDIIKPNRKAKPKHPKQPFVTYYILLY</sequence>
<accession>A0A653DYL7</accession>
<organism evidence="1 2">
    <name type="scientific">Callosobruchus maculatus</name>
    <name type="common">Southern cowpea weevil</name>
    <name type="synonym">Pulse bruchid</name>
    <dbReference type="NCBI Taxonomy" id="64391"/>
    <lineage>
        <taxon>Eukaryota</taxon>
        <taxon>Metazoa</taxon>
        <taxon>Ecdysozoa</taxon>
        <taxon>Arthropoda</taxon>
        <taxon>Hexapoda</taxon>
        <taxon>Insecta</taxon>
        <taxon>Pterygota</taxon>
        <taxon>Neoptera</taxon>
        <taxon>Endopterygota</taxon>
        <taxon>Coleoptera</taxon>
        <taxon>Polyphaga</taxon>
        <taxon>Cucujiformia</taxon>
        <taxon>Chrysomeloidea</taxon>
        <taxon>Chrysomelidae</taxon>
        <taxon>Bruchinae</taxon>
        <taxon>Bruchini</taxon>
        <taxon>Callosobruchus</taxon>
    </lineage>
</organism>
<evidence type="ECO:0000313" key="1">
    <source>
        <dbReference type="EMBL" id="VEN64635.1"/>
    </source>
</evidence>
<name>A0A653DYL7_CALMS</name>
<dbReference type="EMBL" id="CAACVG010015629">
    <property type="protein sequence ID" value="VEN64635.1"/>
    <property type="molecule type" value="Genomic_DNA"/>
</dbReference>
<evidence type="ECO:0000313" key="2">
    <source>
        <dbReference type="Proteomes" id="UP000410492"/>
    </source>
</evidence>
<proteinExistence type="predicted"/>
<reference evidence="1 2" key="1">
    <citation type="submission" date="2019-01" db="EMBL/GenBank/DDBJ databases">
        <authorList>
            <person name="Sayadi A."/>
        </authorList>
    </citation>
    <scope>NUCLEOTIDE SEQUENCE [LARGE SCALE GENOMIC DNA]</scope>
</reference>
<protein>
    <submittedName>
        <fullName evidence="1">Uncharacterized protein</fullName>
    </submittedName>
</protein>
<keyword evidence="2" id="KW-1185">Reference proteome</keyword>